<dbReference type="Gene3D" id="1.10.1670.10">
    <property type="entry name" value="Helix-hairpin-Helix base-excision DNA repair enzymes (C-terminal)"/>
    <property type="match status" value="1"/>
</dbReference>
<evidence type="ECO:0000256" key="4">
    <source>
        <dbReference type="ARBA" id="ARBA00023204"/>
    </source>
</evidence>
<dbReference type="InterPro" id="IPR000445">
    <property type="entry name" value="HhH_motif"/>
</dbReference>
<dbReference type="HAMAP" id="MF_03183">
    <property type="entry name" value="Endonuclease_III_Nth"/>
    <property type="match status" value="1"/>
</dbReference>
<dbReference type="GO" id="GO:0140078">
    <property type="term" value="F:class I DNA-(apurinic or apyrimidinic site) endonuclease activity"/>
    <property type="evidence" value="ECO:0007669"/>
    <property type="project" value="UniProtKB-EC"/>
</dbReference>
<feature type="compositionally biased region" description="Polar residues" evidence="9">
    <location>
        <begin position="124"/>
        <end position="139"/>
    </location>
</feature>
<feature type="compositionally biased region" description="Low complexity" evidence="9">
    <location>
        <begin position="96"/>
        <end position="115"/>
    </location>
</feature>
<dbReference type="InterPro" id="IPR003265">
    <property type="entry name" value="HhH-GPD_domain"/>
</dbReference>
<keyword evidence="8" id="KW-0539">Nucleus</keyword>
<protein>
    <recommendedName>
        <fullName evidence="8">Endonuclease III homolog</fullName>
        <ecNumber evidence="8">3.2.2.-</ecNumber>
        <ecNumber evidence="8">4.2.99.18</ecNumber>
    </recommendedName>
    <alternativeName>
        <fullName evidence="8">Bifunctional DNA N-glycosylase/DNA-(apurinic or apyrimidinic site) lyase</fullName>
        <shortName evidence="8">DNA glycosylase/AP lyase</shortName>
    </alternativeName>
</protein>
<keyword evidence="6 8" id="KW-0326">Glycosidase</keyword>
<keyword evidence="2 8" id="KW-0227">DNA damage</keyword>
<comment type="subcellular location">
    <subcellularLocation>
        <location evidence="8">Nucleus</location>
    </subcellularLocation>
    <subcellularLocation>
        <location evidence="8">Mitochondrion</location>
    </subcellularLocation>
</comment>
<keyword evidence="5 8" id="KW-0456">Lyase</keyword>
<dbReference type="InterPro" id="IPR030841">
    <property type="entry name" value="NTH1"/>
</dbReference>
<reference evidence="11" key="1">
    <citation type="journal article" date="2020" name="Stud. Mycol.">
        <title>101 Dothideomycetes genomes: a test case for predicting lifestyles and emergence of pathogens.</title>
        <authorList>
            <person name="Haridas S."/>
            <person name="Albert R."/>
            <person name="Binder M."/>
            <person name="Bloem J."/>
            <person name="Labutti K."/>
            <person name="Salamov A."/>
            <person name="Andreopoulos B."/>
            <person name="Baker S."/>
            <person name="Barry K."/>
            <person name="Bills G."/>
            <person name="Bluhm B."/>
            <person name="Cannon C."/>
            <person name="Castanera R."/>
            <person name="Culley D."/>
            <person name="Daum C."/>
            <person name="Ezra D."/>
            <person name="Gonzalez J."/>
            <person name="Henrissat B."/>
            <person name="Kuo A."/>
            <person name="Liang C."/>
            <person name="Lipzen A."/>
            <person name="Lutzoni F."/>
            <person name="Magnuson J."/>
            <person name="Mondo S."/>
            <person name="Nolan M."/>
            <person name="Ohm R."/>
            <person name="Pangilinan J."/>
            <person name="Park H.-J."/>
            <person name="Ramirez L."/>
            <person name="Alfaro M."/>
            <person name="Sun H."/>
            <person name="Tritt A."/>
            <person name="Yoshinaga Y."/>
            <person name="Zwiers L.-H."/>
            <person name="Turgeon B."/>
            <person name="Goodwin S."/>
            <person name="Spatafora J."/>
            <person name="Crous P."/>
            <person name="Grigoriev I."/>
        </authorList>
    </citation>
    <scope>NUCLEOTIDE SEQUENCE</scope>
    <source>
        <strain evidence="11">CBS 113979</strain>
    </source>
</reference>
<dbReference type="SUPFAM" id="SSF48150">
    <property type="entry name" value="DNA-glycosylase"/>
    <property type="match status" value="1"/>
</dbReference>
<evidence type="ECO:0000256" key="7">
    <source>
        <dbReference type="ARBA" id="ARBA00044632"/>
    </source>
</evidence>
<comment type="function">
    <text evidence="8">Bifunctional DNA N-glycosylase with associated apurinic/apyrimidinic (AP) lyase function that catalyzes the first step in base excision repair (BER), the primary repair pathway for the repair of oxidative DNA damage. The DNA N-glycosylase activity releases the damaged DNA base from DNA by cleaving the N-glycosidic bond, leaving an AP site. The AP lyase activity cleaves the phosphodiester bond 3' to the AP site by a beta-elimination. Primarily recognizes and repairs oxidative base damage of pyrimidines.</text>
</comment>
<dbReference type="FunFam" id="1.10.340.30:FF:000001">
    <property type="entry name" value="Endonuclease III"/>
    <property type="match status" value="1"/>
</dbReference>
<dbReference type="EC" id="4.2.99.18" evidence="8"/>
<evidence type="ECO:0000256" key="8">
    <source>
        <dbReference type="HAMAP-Rule" id="MF_03183"/>
    </source>
</evidence>
<dbReference type="PANTHER" id="PTHR43286:SF1">
    <property type="entry name" value="ENDONUCLEASE III-LIKE PROTEIN 1"/>
    <property type="match status" value="1"/>
</dbReference>
<dbReference type="InterPro" id="IPR004036">
    <property type="entry name" value="Endonuclease-III-like_CS2"/>
</dbReference>
<feature type="domain" description="HhH-GPD" evidence="10">
    <location>
        <begin position="187"/>
        <end position="338"/>
    </location>
</feature>
<keyword evidence="3 8" id="KW-0378">Hydrolase</keyword>
<organism evidence="11 12">
    <name type="scientific">Aulographum hederae CBS 113979</name>
    <dbReference type="NCBI Taxonomy" id="1176131"/>
    <lineage>
        <taxon>Eukaryota</taxon>
        <taxon>Fungi</taxon>
        <taxon>Dikarya</taxon>
        <taxon>Ascomycota</taxon>
        <taxon>Pezizomycotina</taxon>
        <taxon>Dothideomycetes</taxon>
        <taxon>Pleosporomycetidae</taxon>
        <taxon>Aulographales</taxon>
        <taxon>Aulographaceae</taxon>
    </lineage>
</organism>
<name>A0A6G1GQK6_9PEZI</name>
<feature type="compositionally biased region" description="Basic and acidic residues" evidence="9">
    <location>
        <begin position="1"/>
        <end position="12"/>
    </location>
</feature>
<accession>A0A6G1GQK6</accession>
<evidence type="ECO:0000256" key="2">
    <source>
        <dbReference type="ARBA" id="ARBA00022763"/>
    </source>
</evidence>
<evidence type="ECO:0000256" key="6">
    <source>
        <dbReference type="ARBA" id="ARBA00023295"/>
    </source>
</evidence>
<dbReference type="SMART" id="SM00478">
    <property type="entry name" value="ENDO3c"/>
    <property type="match status" value="1"/>
</dbReference>
<sequence>MRTSRISKDTARAFKTASSPEGVFKSNPRRSLRNFAFNAGPATPSSTADSIKNEDPSESDSELSSIASDSEDTEFTSEATSTRKRKRTITSPHFVPSSSTIKTESSTTTTTATTPKKPRRKPAQKSTLPDDSTATTPPPHWQQQYALALEMRKLHIAPVDTMGCERLADEKCSARDRRFQTLVSLMLSSQTKDTVTAAAVRGMMVGLPGGLNIDSILAVAPETLNSLIAKVGFHNLKTKYIKQTAIILRDSHNSDVPASLPALLALPGVGPKMAYLCLSAAWDLTLGIGVDVHVHRITNLWGWHVTKTPEETRKALESWLPRERWREINGMLVGLGQTVCLPVGRRCGVCRLAEEGVCPASSVKGKVVKREVKEEEGEGVAVVKKEVRDEVVFGKDEDADEDAKVKVQGGQEGNLEAEIPSGDIEDIGLRLPAAKVKDVSRTKRSKSKR</sequence>
<dbReference type="InterPro" id="IPR023170">
    <property type="entry name" value="HhH_base_excis_C"/>
</dbReference>
<evidence type="ECO:0000259" key="10">
    <source>
        <dbReference type="SMART" id="SM00478"/>
    </source>
</evidence>
<dbReference type="GO" id="GO:0006285">
    <property type="term" value="P:base-excision repair, AP site formation"/>
    <property type="evidence" value="ECO:0007669"/>
    <property type="project" value="UniProtKB-UniRule"/>
</dbReference>
<evidence type="ECO:0000256" key="5">
    <source>
        <dbReference type="ARBA" id="ARBA00023239"/>
    </source>
</evidence>
<dbReference type="AlphaFoldDB" id="A0A6G1GQK6"/>
<dbReference type="InterPro" id="IPR011257">
    <property type="entry name" value="DNA_glycosylase"/>
</dbReference>
<dbReference type="Proteomes" id="UP000800041">
    <property type="component" value="Unassembled WGS sequence"/>
</dbReference>
<keyword evidence="4 8" id="KW-0234">DNA repair</keyword>
<comment type="catalytic activity">
    <reaction evidence="7 8">
        <text>2'-deoxyribonucleotide-(2'-deoxyribose 5'-phosphate)-2'-deoxyribonucleotide-DNA = a 3'-end 2'-deoxyribonucleotide-(2,3-dehydro-2,3-deoxyribose 5'-phosphate)-DNA + a 5'-end 5'-phospho-2'-deoxyribonucleoside-DNA + H(+)</text>
        <dbReference type="Rhea" id="RHEA:66592"/>
        <dbReference type="Rhea" id="RHEA-COMP:13180"/>
        <dbReference type="Rhea" id="RHEA-COMP:16897"/>
        <dbReference type="Rhea" id="RHEA-COMP:17067"/>
        <dbReference type="ChEBI" id="CHEBI:15378"/>
        <dbReference type="ChEBI" id="CHEBI:136412"/>
        <dbReference type="ChEBI" id="CHEBI:157695"/>
        <dbReference type="ChEBI" id="CHEBI:167181"/>
        <dbReference type="EC" id="4.2.99.18"/>
    </reaction>
</comment>
<dbReference type="Pfam" id="PF00730">
    <property type="entry name" value="HhH-GPD"/>
    <property type="match status" value="1"/>
</dbReference>
<feature type="region of interest" description="Disordered" evidence="9">
    <location>
        <begin position="1"/>
        <end position="139"/>
    </location>
</feature>
<feature type="region of interest" description="Disordered" evidence="9">
    <location>
        <begin position="398"/>
        <end position="417"/>
    </location>
</feature>
<dbReference type="EC" id="3.2.2.-" evidence="8"/>
<evidence type="ECO:0000256" key="9">
    <source>
        <dbReference type="SAM" id="MobiDB-lite"/>
    </source>
</evidence>
<dbReference type="Pfam" id="PF00633">
    <property type="entry name" value="HHH"/>
    <property type="match status" value="1"/>
</dbReference>
<dbReference type="GO" id="GO:0000703">
    <property type="term" value="F:oxidized pyrimidine nucleobase lesion DNA N-glycosylase activity"/>
    <property type="evidence" value="ECO:0007669"/>
    <property type="project" value="UniProtKB-UniRule"/>
</dbReference>
<dbReference type="GO" id="GO:0005634">
    <property type="term" value="C:nucleus"/>
    <property type="evidence" value="ECO:0007669"/>
    <property type="project" value="UniProtKB-SubCell"/>
</dbReference>
<gene>
    <name evidence="8" type="primary">NTH1</name>
    <name evidence="11" type="ORF">K402DRAFT_466244</name>
</gene>
<evidence type="ECO:0000313" key="12">
    <source>
        <dbReference type="Proteomes" id="UP000800041"/>
    </source>
</evidence>
<comment type="caution">
    <text evidence="8">Lacks conserved residue(s) required for the propagation of feature annotation.</text>
</comment>
<dbReference type="OrthoDB" id="2099276at2759"/>
<proteinExistence type="inferred from homology"/>
<dbReference type="Gene3D" id="1.10.340.30">
    <property type="entry name" value="Hypothetical protein, domain 2"/>
    <property type="match status" value="1"/>
</dbReference>
<comment type="similarity">
    <text evidence="1 8">Belongs to the Nth/MutY family.</text>
</comment>
<evidence type="ECO:0000256" key="3">
    <source>
        <dbReference type="ARBA" id="ARBA00022801"/>
    </source>
</evidence>
<keyword evidence="12" id="KW-1185">Reference proteome</keyword>
<evidence type="ECO:0000313" key="11">
    <source>
        <dbReference type="EMBL" id="KAF1983225.1"/>
    </source>
</evidence>
<dbReference type="GO" id="GO:0006289">
    <property type="term" value="P:nucleotide-excision repair"/>
    <property type="evidence" value="ECO:0007669"/>
    <property type="project" value="TreeGrafter"/>
</dbReference>
<evidence type="ECO:0000256" key="1">
    <source>
        <dbReference type="ARBA" id="ARBA00008343"/>
    </source>
</evidence>
<keyword evidence="8" id="KW-0496">Mitochondrion</keyword>
<dbReference type="PANTHER" id="PTHR43286">
    <property type="entry name" value="ENDONUCLEASE III-LIKE PROTEIN 1"/>
    <property type="match status" value="1"/>
</dbReference>
<dbReference type="EMBL" id="ML977177">
    <property type="protein sequence ID" value="KAF1983225.1"/>
    <property type="molecule type" value="Genomic_DNA"/>
</dbReference>
<dbReference type="GO" id="GO:0003677">
    <property type="term" value="F:DNA binding"/>
    <property type="evidence" value="ECO:0007669"/>
    <property type="project" value="UniProtKB-UniRule"/>
</dbReference>
<dbReference type="CDD" id="cd00056">
    <property type="entry name" value="ENDO3c"/>
    <property type="match status" value="1"/>
</dbReference>
<dbReference type="PROSITE" id="PS01155">
    <property type="entry name" value="ENDONUCLEASE_III_2"/>
    <property type="match status" value="1"/>
</dbReference>
<dbReference type="GO" id="GO:0005739">
    <property type="term" value="C:mitochondrion"/>
    <property type="evidence" value="ECO:0007669"/>
    <property type="project" value="UniProtKB-SubCell"/>
</dbReference>